<dbReference type="Proteomes" id="UP001054945">
    <property type="component" value="Unassembled WGS sequence"/>
</dbReference>
<evidence type="ECO:0000256" key="1">
    <source>
        <dbReference type="SAM" id="MobiDB-lite"/>
    </source>
</evidence>
<feature type="region of interest" description="Disordered" evidence="1">
    <location>
        <begin position="90"/>
        <end position="134"/>
    </location>
</feature>
<feature type="compositionally biased region" description="Basic residues" evidence="1">
    <location>
        <begin position="106"/>
        <end position="123"/>
    </location>
</feature>
<evidence type="ECO:0000313" key="3">
    <source>
        <dbReference type="Proteomes" id="UP001054945"/>
    </source>
</evidence>
<organism evidence="2 3">
    <name type="scientific">Caerostris extrusa</name>
    <name type="common">Bark spider</name>
    <name type="synonym">Caerostris bankana</name>
    <dbReference type="NCBI Taxonomy" id="172846"/>
    <lineage>
        <taxon>Eukaryota</taxon>
        <taxon>Metazoa</taxon>
        <taxon>Ecdysozoa</taxon>
        <taxon>Arthropoda</taxon>
        <taxon>Chelicerata</taxon>
        <taxon>Arachnida</taxon>
        <taxon>Araneae</taxon>
        <taxon>Araneomorphae</taxon>
        <taxon>Entelegynae</taxon>
        <taxon>Araneoidea</taxon>
        <taxon>Araneidae</taxon>
        <taxon>Caerostris</taxon>
    </lineage>
</organism>
<gene>
    <name evidence="2" type="ORF">CEXT_81091</name>
</gene>
<sequence>MPSIFQCLSPVIEEEPKTYNAFYDNEPSVLHADRTYSKCKTSSIQKAERLWSSLMTTTSLNTLAESQSIVENAEEQDARCIQEKHEESLQEVELFVTPPSKSLSRSSRRNKSKQNESKKRRIGNKSSKLSIDKQKEKNANYKIITKEDKRSTSEISMKHLSKHFDEISEWTFCIEKETKHSFAN</sequence>
<name>A0AAV4Y2V3_CAEEX</name>
<evidence type="ECO:0000313" key="2">
    <source>
        <dbReference type="EMBL" id="GIZ00505.1"/>
    </source>
</evidence>
<accession>A0AAV4Y2V3</accession>
<dbReference type="AlphaFoldDB" id="A0AAV4Y2V3"/>
<reference evidence="2 3" key="1">
    <citation type="submission" date="2021-06" db="EMBL/GenBank/DDBJ databases">
        <title>Caerostris extrusa draft genome.</title>
        <authorList>
            <person name="Kono N."/>
            <person name="Arakawa K."/>
        </authorList>
    </citation>
    <scope>NUCLEOTIDE SEQUENCE [LARGE SCALE GENOMIC DNA]</scope>
</reference>
<proteinExistence type="predicted"/>
<keyword evidence="3" id="KW-1185">Reference proteome</keyword>
<protein>
    <submittedName>
        <fullName evidence="2">Uncharacterized protein</fullName>
    </submittedName>
</protein>
<dbReference type="EMBL" id="BPLR01001160">
    <property type="protein sequence ID" value="GIZ00505.1"/>
    <property type="molecule type" value="Genomic_DNA"/>
</dbReference>
<comment type="caution">
    <text evidence="2">The sequence shown here is derived from an EMBL/GenBank/DDBJ whole genome shotgun (WGS) entry which is preliminary data.</text>
</comment>